<organism evidence="3">
    <name type="scientific">Timema shepardi</name>
    <name type="common">Walking stick</name>
    <dbReference type="NCBI Taxonomy" id="629360"/>
    <lineage>
        <taxon>Eukaryota</taxon>
        <taxon>Metazoa</taxon>
        <taxon>Ecdysozoa</taxon>
        <taxon>Arthropoda</taxon>
        <taxon>Hexapoda</taxon>
        <taxon>Insecta</taxon>
        <taxon>Pterygota</taxon>
        <taxon>Neoptera</taxon>
        <taxon>Polyneoptera</taxon>
        <taxon>Phasmatodea</taxon>
        <taxon>Timematodea</taxon>
        <taxon>Timematoidea</taxon>
        <taxon>Timematidae</taxon>
        <taxon>Timema</taxon>
    </lineage>
</organism>
<feature type="compositionally biased region" description="Low complexity" evidence="1">
    <location>
        <begin position="678"/>
        <end position="694"/>
    </location>
</feature>
<dbReference type="InterPro" id="IPR042337">
    <property type="entry name" value="GSE1"/>
</dbReference>
<dbReference type="PANTHER" id="PTHR17608">
    <property type="entry name" value="GENETIC SUPPRESSOR ELEMENT 1"/>
    <property type="match status" value="1"/>
</dbReference>
<evidence type="ECO:0000259" key="2">
    <source>
        <dbReference type="Pfam" id="PF12540"/>
    </source>
</evidence>
<dbReference type="Pfam" id="PF12540">
    <property type="entry name" value="DUF3736"/>
    <property type="match status" value="1"/>
</dbReference>
<gene>
    <name evidence="3" type="ORF">TSIB3V08_LOCUS4395</name>
</gene>
<feature type="domain" description="Genetic suppressor element-like" evidence="2">
    <location>
        <begin position="956"/>
        <end position="1091"/>
    </location>
</feature>
<dbReference type="PANTHER" id="PTHR17608:SF4">
    <property type="entry name" value="GENETIC SUPPRESSOR ELEMENT 1"/>
    <property type="match status" value="1"/>
</dbReference>
<feature type="compositionally biased region" description="Pro residues" evidence="1">
    <location>
        <begin position="174"/>
        <end position="188"/>
    </location>
</feature>
<feature type="region of interest" description="Disordered" evidence="1">
    <location>
        <begin position="154"/>
        <end position="221"/>
    </location>
</feature>
<evidence type="ECO:0000313" key="3">
    <source>
        <dbReference type="EMBL" id="CAD7260212.1"/>
    </source>
</evidence>
<feature type="compositionally biased region" description="Basic and acidic residues" evidence="1">
    <location>
        <begin position="190"/>
        <end position="221"/>
    </location>
</feature>
<accession>A0A7R9FZJ9</accession>
<proteinExistence type="predicted"/>
<dbReference type="SUPFAM" id="SSF81995">
    <property type="entry name" value="beta-sandwich domain of Sec23/24"/>
    <property type="match status" value="1"/>
</dbReference>
<feature type="region of interest" description="Disordered" evidence="1">
    <location>
        <begin position="612"/>
        <end position="723"/>
    </location>
</feature>
<feature type="compositionally biased region" description="Polar residues" evidence="1">
    <location>
        <begin position="831"/>
        <end position="858"/>
    </location>
</feature>
<feature type="region of interest" description="Disordered" evidence="1">
    <location>
        <begin position="797"/>
        <end position="866"/>
    </location>
</feature>
<feature type="region of interest" description="Disordered" evidence="1">
    <location>
        <begin position="749"/>
        <end position="785"/>
    </location>
</feature>
<evidence type="ECO:0000256" key="1">
    <source>
        <dbReference type="SAM" id="MobiDB-lite"/>
    </source>
</evidence>
<protein>
    <recommendedName>
        <fullName evidence="2">Genetic suppressor element-like domain-containing protein</fullName>
    </recommendedName>
</protein>
<dbReference type="EMBL" id="OC001568">
    <property type="protein sequence ID" value="CAD7260212.1"/>
    <property type="molecule type" value="Genomic_DNA"/>
</dbReference>
<feature type="region of interest" description="Disordered" evidence="1">
    <location>
        <begin position="419"/>
        <end position="505"/>
    </location>
</feature>
<name>A0A7R9FZJ9_TIMSH</name>
<feature type="compositionally biased region" description="Low complexity" evidence="1">
    <location>
        <begin position="814"/>
        <end position="826"/>
    </location>
</feature>
<feature type="compositionally biased region" description="Basic and acidic residues" evidence="1">
    <location>
        <begin position="477"/>
        <end position="488"/>
    </location>
</feature>
<feature type="compositionally biased region" description="Basic and acidic residues" evidence="1">
    <location>
        <begin position="419"/>
        <end position="451"/>
    </location>
</feature>
<feature type="compositionally biased region" description="Polar residues" evidence="1">
    <location>
        <begin position="625"/>
        <end position="639"/>
    </location>
</feature>
<sequence>MISLVSMDDSAPPSHRVCVILSIPFVGLLNYPVVAGGIDRPRTLQSSLVPLTPCPFSSFPGDVNRTSPKPCQRQTTKGGKVYLLGPRLLPVMACPLLRPRASTTVPRRLFPLDTQSLDRAQVLEDPPSKLAVAPLLPGSVIWRSRLAHHKVFTLKRESNESEPAPTRQVSPKTRGPPPLVRGSSPPPQDSQRKDRGLPHDGSRGSVSRPEDSHLYGARERAGVNVAVTEPQLLARSGFQPYRPEESRLGHPPAPPPPPTFTLDPAAAYNPYHPAAAAGLYPPHLQHAYRLPPEKFHKNKSGIELVVIDFLLRSNHYLFVGQSLGLGRLITDTPRMSIQNTAYRSSLARNKNEVAKRHVTPVRLLEEQLYLERCGMLRPPLFPALPPSYHPLYGLRYSPDMLHSPLGLISPGLHERMKLEEEHRQRETQRMREEEKEREREQEREREKERRDKSRRSPRASPSHHQEAPARKAPIAGGRERAADPRKEPSPYPPPHLIVPGSIPNPTSVTLPPPLHPINSSLEAGHAVTRLPYPSTSPHHTSPGHAIVSSHNTHTPPIMPSHTHTPPIMPSHTTHTSSILTSHNTHTSPIISPHNPHTHASPIHSMVPHTVTSHTLHPLAPPQGNPPQLQQSSHRTSNPSGRVAVKDPPPAFVRPFEDNYSQQRRSPAVAFSPVKDRTSVSVVDQQVDSSVSSAVPKQPNTHHQHHHGAPTLEPPSPSVTRKDSIFPHTRGLAVSLSKDLSARVTVSENGPVKLSSCPRVSEGHTQESPLVSNDSHSHHHQPQQKLTVAVAPSYHAAPLSVNSQPPSQTFPPQPYHLSSQQQQHQQPMFPFSVSSQLNHSQPSPTLINSSLPTSASQPPSEHGVANLINHQPSSTTTIPVVSSHQTTRQTTVVQAIQPVPAVVTFHQPPAVLNVPDAAKVAAVSAKEAAVPMSVWDYHYLSRSINSQRSTVGDCHSLAVSKLDLAECRRKNRRTNSLLNGTTASSDSDGEDSDCLVGSLWITKGPPAKLDAPPRKLRFLRMFGLTTLSRRNELELRKLERRRCPLVVAVEEAHSEGATPSPLDLPLPRYNPDQLSRTPDYKAKVRFLRSLGLECVARRDREDHELIWQTVIAERLRRNAVSSLVEYCRKVQLCTRGDPNRDSPDRSERPRRVRLAFGIKRPASPDTLVVPGMNGLLRPSWLLSNGVKRLAVMEEDKGGEEEGPLRWPGLEAVMEAYHRYQQERSLEHRVLQDQCECLRNQLSARRREADTLDRRLRDLVATKSTQDYERHQTQRAIDHLNASLRQLR</sequence>
<reference evidence="3" key="1">
    <citation type="submission" date="2020-11" db="EMBL/GenBank/DDBJ databases">
        <authorList>
            <person name="Tran Van P."/>
        </authorList>
    </citation>
    <scope>NUCLEOTIDE SEQUENCE</scope>
</reference>
<dbReference type="InterPro" id="IPR022207">
    <property type="entry name" value="GSE-like"/>
</dbReference>